<comment type="caution">
    <text evidence="2">The sequence shown here is derived from an EMBL/GenBank/DDBJ whole genome shotgun (WGS) entry which is preliminary data.</text>
</comment>
<feature type="region of interest" description="Disordered" evidence="1">
    <location>
        <begin position="1"/>
        <end position="67"/>
    </location>
</feature>
<name>A0A444UDW7_ACIRT</name>
<dbReference type="EMBL" id="SCEB01214770">
    <property type="protein sequence ID" value="RXM33298.1"/>
    <property type="molecule type" value="Genomic_DNA"/>
</dbReference>
<proteinExistence type="predicted"/>
<organism evidence="2 3">
    <name type="scientific">Acipenser ruthenus</name>
    <name type="common">Sterlet sturgeon</name>
    <dbReference type="NCBI Taxonomy" id="7906"/>
    <lineage>
        <taxon>Eukaryota</taxon>
        <taxon>Metazoa</taxon>
        <taxon>Chordata</taxon>
        <taxon>Craniata</taxon>
        <taxon>Vertebrata</taxon>
        <taxon>Euteleostomi</taxon>
        <taxon>Actinopterygii</taxon>
        <taxon>Chondrostei</taxon>
        <taxon>Acipenseriformes</taxon>
        <taxon>Acipenseridae</taxon>
        <taxon>Acipenser</taxon>
    </lineage>
</organism>
<dbReference type="Proteomes" id="UP000289886">
    <property type="component" value="Unassembled WGS sequence"/>
</dbReference>
<evidence type="ECO:0000313" key="2">
    <source>
        <dbReference type="EMBL" id="RXM33298.1"/>
    </source>
</evidence>
<dbReference type="AlphaFoldDB" id="A0A444UDW7"/>
<evidence type="ECO:0000313" key="3">
    <source>
        <dbReference type="Proteomes" id="UP000289886"/>
    </source>
</evidence>
<keyword evidence="3" id="KW-1185">Reference proteome</keyword>
<accession>A0A444UDW7</accession>
<sequence>MDAKDNRRAVFGTSTEVQRASVKIPANPLSPEQMDLESQERSASSRRGRLEKEKSIPEWSAGEKEEE</sequence>
<gene>
    <name evidence="2" type="ORF">EOD39_5567</name>
</gene>
<evidence type="ECO:0000256" key="1">
    <source>
        <dbReference type="SAM" id="MobiDB-lite"/>
    </source>
</evidence>
<reference evidence="2 3" key="1">
    <citation type="submission" date="2019-01" db="EMBL/GenBank/DDBJ databases">
        <title>Draft Genome and Complete Hox-Cluster Characterization of the Sterlet Sturgeon (Acipenser ruthenus).</title>
        <authorList>
            <person name="Wei Q."/>
        </authorList>
    </citation>
    <scope>NUCLEOTIDE SEQUENCE [LARGE SCALE GENOMIC DNA]</scope>
    <source>
        <strain evidence="2">WHYD16114868_AA</strain>
        <tissue evidence="2">Blood</tissue>
    </source>
</reference>
<protein>
    <submittedName>
        <fullName evidence="2">Uncharacterized protein</fullName>
    </submittedName>
</protein>